<name>A0A368TR97_9GAMM</name>
<evidence type="ECO:0000259" key="1">
    <source>
        <dbReference type="Pfam" id="PF13358"/>
    </source>
</evidence>
<keyword evidence="3" id="KW-1185">Reference proteome</keyword>
<dbReference type="OrthoDB" id="6659486at2"/>
<organism evidence="2 3">
    <name type="scientific">Vreelandella rituensis</name>
    <dbReference type="NCBI Taxonomy" id="2282306"/>
    <lineage>
        <taxon>Bacteria</taxon>
        <taxon>Pseudomonadati</taxon>
        <taxon>Pseudomonadota</taxon>
        <taxon>Gammaproteobacteria</taxon>
        <taxon>Oceanospirillales</taxon>
        <taxon>Halomonadaceae</taxon>
        <taxon>Vreelandella</taxon>
    </lineage>
</organism>
<feature type="domain" description="Tc1-like transposase DDE" evidence="1">
    <location>
        <begin position="3"/>
        <end position="90"/>
    </location>
</feature>
<reference evidence="2 3" key="1">
    <citation type="submission" date="2018-07" db="EMBL/GenBank/DDBJ databases">
        <title>Halomonas rutogse sp. nov., isolated from Lake TangqianCo on Tibetan Plateau.</title>
        <authorList>
            <person name="Lu H."/>
            <person name="Xing P."/>
            <person name="Wu Q."/>
        </authorList>
    </citation>
    <scope>NUCLEOTIDE SEQUENCE [LARGE SCALE GENOMIC DNA]</scope>
    <source>
        <strain evidence="2 3">TQ8S</strain>
    </source>
</reference>
<proteinExistence type="predicted"/>
<dbReference type="Pfam" id="PF13358">
    <property type="entry name" value="DDE_3"/>
    <property type="match status" value="1"/>
</dbReference>
<evidence type="ECO:0000313" key="3">
    <source>
        <dbReference type="Proteomes" id="UP000253204"/>
    </source>
</evidence>
<comment type="caution">
    <text evidence="2">The sequence shown here is derived from an EMBL/GenBank/DDBJ whole genome shotgun (WGS) entry which is preliminary data.</text>
</comment>
<sequence>MSPPRGCSPRGQRCSGHVPYGHWKTTTFLCALRTQGLIAPLVLDGPINGSAFRAGVEQALAPTLGVGDIVIMDNLSSHKVAGVREAIEARGAE</sequence>
<dbReference type="AlphaFoldDB" id="A0A368TR97"/>
<accession>A0A368TR97</accession>
<dbReference type="InterPro" id="IPR036397">
    <property type="entry name" value="RNaseH_sf"/>
</dbReference>
<dbReference type="InterPro" id="IPR038717">
    <property type="entry name" value="Tc1-like_DDE_dom"/>
</dbReference>
<dbReference type="Gene3D" id="3.30.420.10">
    <property type="entry name" value="Ribonuclease H-like superfamily/Ribonuclease H"/>
    <property type="match status" value="1"/>
</dbReference>
<dbReference type="GO" id="GO:0003676">
    <property type="term" value="F:nucleic acid binding"/>
    <property type="evidence" value="ECO:0007669"/>
    <property type="project" value="InterPro"/>
</dbReference>
<protein>
    <submittedName>
        <fullName evidence="2">Transposase</fullName>
    </submittedName>
</protein>
<dbReference type="EMBL" id="QPIJ01000053">
    <property type="protein sequence ID" value="RCV87245.1"/>
    <property type="molecule type" value="Genomic_DNA"/>
</dbReference>
<evidence type="ECO:0000313" key="2">
    <source>
        <dbReference type="EMBL" id="RCV87245.1"/>
    </source>
</evidence>
<dbReference type="Proteomes" id="UP000253204">
    <property type="component" value="Unassembled WGS sequence"/>
</dbReference>
<gene>
    <name evidence="2" type="ORF">DU506_17040</name>
</gene>